<evidence type="ECO:0000256" key="1">
    <source>
        <dbReference type="ARBA" id="ARBA00007983"/>
    </source>
</evidence>
<evidence type="ECO:0000256" key="4">
    <source>
        <dbReference type="ARBA" id="ARBA00023002"/>
    </source>
</evidence>
<dbReference type="Pfam" id="PF02728">
    <property type="entry name" value="Cu_amine_oxidN3"/>
    <property type="match status" value="1"/>
</dbReference>
<feature type="signal peptide" evidence="10">
    <location>
        <begin position="1"/>
        <end position="22"/>
    </location>
</feature>
<evidence type="ECO:0000256" key="8">
    <source>
        <dbReference type="PIRSR" id="PIRSR600269-51"/>
    </source>
</evidence>
<comment type="cofactor">
    <cofactor evidence="9">
        <name>Cu cation</name>
        <dbReference type="ChEBI" id="CHEBI:23378"/>
    </cofactor>
    <text evidence="9">Contains 1 topaquinone per subunit.</text>
</comment>
<feature type="modified residue" description="2',4',5'-topaquinone" evidence="8">
    <location>
        <position position="410"/>
    </location>
</feature>
<organism evidence="14 15">
    <name type="scientific">Linum trigynum</name>
    <dbReference type="NCBI Taxonomy" id="586398"/>
    <lineage>
        <taxon>Eukaryota</taxon>
        <taxon>Viridiplantae</taxon>
        <taxon>Streptophyta</taxon>
        <taxon>Embryophyta</taxon>
        <taxon>Tracheophyta</taxon>
        <taxon>Spermatophyta</taxon>
        <taxon>Magnoliopsida</taxon>
        <taxon>eudicotyledons</taxon>
        <taxon>Gunneridae</taxon>
        <taxon>Pentapetalae</taxon>
        <taxon>rosids</taxon>
        <taxon>fabids</taxon>
        <taxon>Malpighiales</taxon>
        <taxon>Linaceae</taxon>
        <taxon>Linum</taxon>
    </lineage>
</organism>
<dbReference type="InterPro" id="IPR015802">
    <property type="entry name" value="Cu_amine_oxidase_N3"/>
</dbReference>
<keyword evidence="3 7" id="KW-0801">TPQ</keyword>
<evidence type="ECO:0000256" key="2">
    <source>
        <dbReference type="ARBA" id="ARBA00022723"/>
    </source>
</evidence>
<evidence type="ECO:0000313" key="14">
    <source>
        <dbReference type="EMBL" id="CAL1411369.1"/>
    </source>
</evidence>
<dbReference type="Pfam" id="PF01179">
    <property type="entry name" value="Cu_amine_oxid"/>
    <property type="match status" value="1"/>
</dbReference>
<evidence type="ECO:0000256" key="5">
    <source>
        <dbReference type="ARBA" id="ARBA00023008"/>
    </source>
</evidence>
<comment type="similarity">
    <text evidence="1 9">Belongs to the copper/topaquinone oxidase family.</text>
</comment>
<evidence type="ECO:0000259" key="11">
    <source>
        <dbReference type="Pfam" id="PF01179"/>
    </source>
</evidence>
<dbReference type="EC" id="1.4.3.-" evidence="9"/>
<feature type="chain" id="PRO_5043449683" description="Amine oxidase" evidence="10">
    <location>
        <begin position="23"/>
        <end position="663"/>
    </location>
</feature>
<dbReference type="InterPro" id="IPR036460">
    <property type="entry name" value="Cu_amine_oxidase_C_sf"/>
</dbReference>
<dbReference type="PANTHER" id="PTHR10638">
    <property type="entry name" value="COPPER AMINE OXIDASE"/>
    <property type="match status" value="1"/>
</dbReference>
<feature type="domain" description="Copper amine oxidase catalytic" evidence="11">
    <location>
        <begin position="244"/>
        <end position="658"/>
    </location>
</feature>
<dbReference type="GO" id="GO:0048038">
    <property type="term" value="F:quinone binding"/>
    <property type="evidence" value="ECO:0007669"/>
    <property type="project" value="InterPro"/>
</dbReference>
<dbReference type="InterPro" id="IPR016182">
    <property type="entry name" value="Cu_amine_oxidase_N-reg"/>
</dbReference>
<dbReference type="EMBL" id="OZ034822">
    <property type="protein sequence ID" value="CAL1411369.1"/>
    <property type="molecule type" value="Genomic_DNA"/>
</dbReference>
<keyword evidence="6" id="KW-1015">Disulfide bond</keyword>
<dbReference type="PROSITE" id="PS01165">
    <property type="entry name" value="COPPER_AMINE_OXID_2"/>
    <property type="match status" value="1"/>
</dbReference>
<dbReference type="Pfam" id="PF02727">
    <property type="entry name" value="Cu_amine_oxidN2"/>
    <property type="match status" value="1"/>
</dbReference>
<comment type="PTM">
    <text evidence="8 9">Topaquinone (TPQ) is generated by copper-dependent autoxidation of a specific tyrosyl residue.</text>
</comment>
<dbReference type="InterPro" id="IPR015798">
    <property type="entry name" value="Cu_amine_oxidase_C"/>
</dbReference>
<keyword evidence="5 9" id="KW-0186">Copper</keyword>
<gene>
    <name evidence="14" type="ORF">LTRI10_LOCUS50732</name>
</gene>
<proteinExistence type="inferred from homology"/>
<keyword evidence="10" id="KW-0732">Signal</keyword>
<dbReference type="Gene3D" id="2.70.98.20">
    <property type="entry name" value="Copper amine oxidase, catalytic domain"/>
    <property type="match status" value="1"/>
</dbReference>
<dbReference type="GO" id="GO:0009308">
    <property type="term" value="P:amine metabolic process"/>
    <property type="evidence" value="ECO:0007669"/>
    <property type="project" value="UniProtKB-UniRule"/>
</dbReference>
<dbReference type="PROSITE" id="PS01164">
    <property type="entry name" value="COPPER_AMINE_OXID_1"/>
    <property type="match status" value="1"/>
</dbReference>
<dbReference type="SUPFAM" id="SSF49998">
    <property type="entry name" value="Amine oxidase catalytic domain"/>
    <property type="match status" value="1"/>
</dbReference>
<dbReference type="Gene3D" id="3.10.450.40">
    <property type="match status" value="2"/>
</dbReference>
<evidence type="ECO:0000256" key="6">
    <source>
        <dbReference type="ARBA" id="ARBA00023157"/>
    </source>
</evidence>
<evidence type="ECO:0000256" key="3">
    <source>
        <dbReference type="ARBA" id="ARBA00022772"/>
    </source>
</evidence>
<evidence type="ECO:0000256" key="9">
    <source>
        <dbReference type="RuleBase" id="RU000672"/>
    </source>
</evidence>
<dbReference type="AlphaFoldDB" id="A0AAV2GMK6"/>
<evidence type="ECO:0000313" key="15">
    <source>
        <dbReference type="Proteomes" id="UP001497516"/>
    </source>
</evidence>
<protein>
    <recommendedName>
        <fullName evidence="9">Amine oxidase</fullName>
        <ecNumber evidence="9">1.4.3.-</ecNumber>
    </recommendedName>
</protein>
<keyword evidence="2 9" id="KW-0479">Metal-binding</keyword>
<name>A0AAV2GMK6_9ROSI</name>
<accession>A0AAV2GMK6</accession>
<sequence>MSKNPTFLFFFFFFFFFSSTISITLSSHPLDPLSPAEFTSVQAAFRSHYSNHTSVAFHYIGLKEPPKSAVLSWLHHHTPSSAAPPRRAFIIARVNHTTTHELTVDLTQSTILSDQLYTGSGYPLFTFEEQIAANALPLGHAPFLESLRRRGLHGAEILCQTYGIGWFGEQGKGSRIVRVMCNYLDGTVNLFMRPVEGIAVTVDLDRMEIVGYRDRGIVPVPKADGTDYRGSKQRPPFGPGVNAINVVQPNGPSFEIDGHRIRWANWDYHLGFDMRAGPIISTASIFDVDKQTFRRVLYRGFLSELFVPYMDLTEEWYYRTFFDAGEFGYGLCTSSLLPGADCPDNAVFMEAYFPDKDGNPQQLPNAFCIFERYAGDVLWRHTEAATPEVVTEVRRDVSLVVRMVSTVGNYDYINDWEFKQSGSIKVTVGLTGLLEARGADYTHVDQIHDESYGQILAENTIGSNHDHFLTYHLDLDVDGDNNSFLKSKLKTVRVPNRTTSPRKSYWRVFVETAKTESDAKIKLGSEQVDLIFVNPNKKTKVGNPVGYRLIPGSVAGPLLSADDYVQIRAAFTEYNVWVTPYNESEKWAGGVYVDRSRGDDTLATWTMQDREIEDRDIVVWYTLGFHHVPCQEDFPVMPTLSSGFELRPANFFERNPVLKAYIS</sequence>
<dbReference type="PANTHER" id="PTHR10638:SF71">
    <property type="entry name" value="AMINE OXIDASE"/>
    <property type="match status" value="1"/>
</dbReference>
<dbReference type="InterPro" id="IPR049947">
    <property type="entry name" value="Cu_Am_Ox_Cu-bd"/>
</dbReference>
<dbReference type="InterPro" id="IPR000269">
    <property type="entry name" value="Cu_amine_oxidase"/>
</dbReference>
<dbReference type="InterPro" id="IPR015800">
    <property type="entry name" value="Cu_amine_oxidase_N2"/>
</dbReference>
<feature type="domain" description="Copper amine oxidase N2-terminal" evidence="12">
    <location>
        <begin position="28"/>
        <end position="115"/>
    </location>
</feature>
<keyword evidence="4 9" id="KW-0560">Oxidoreductase</keyword>
<evidence type="ECO:0000259" key="13">
    <source>
        <dbReference type="Pfam" id="PF02728"/>
    </source>
</evidence>
<keyword evidence="15" id="KW-1185">Reference proteome</keyword>
<dbReference type="FunFam" id="2.70.98.20:FF:000004">
    <property type="entry name" value="Amine oxidase"/>
    <property type="match status" value="1"/>
</dbReference>
<feature type="active site" description="Schiff-base intermediate with substrate; via topaquinone" evidence="7">
    <location>
        <position position="410"/>
    </location>
</feature>
<evidence type="ECO:0000259" key="12">
    <source>
        <dbReference type="Pfam" id="PF02727"/>
    </source>
</evidence>
<dbReference type="GO" id="GO:0005507">
    <property type="term" value="F:copper ion binding"/>
    <property type="evidence" value="ECO:0007669"/>
    <property type="project" value="InterPro"/>
</dbReference>
<evidence type="ECO:0000256" key="10">
    <source>
        <dbReference type="SAM" id="SignalP"/>
    </source>
</evidence>
<dbReference type="InterPro" id="IPR049948">
    <property type="entry name" value="Cu_Am_ox_TPQ-bd"/>
</dbReference>
<evidence type="ECO:0000256" key="7">
    <source>
        <dbReference type="PIRSR" id="PIRSR600269-50"/>
    </source>
</evidence>
<dbReference type="GO" id="GO:0008131">
    <property type="term" value="F:primary methylamine oxidase activity"/>
    <property type="evidence" value="ECO:0007669"/>
    <property type="project" value="InterPro"/>
</dbReference>
<dbReference type="FunFam" id="3.10.450.40:FF:000012">
    <property type="entry name" value="Amine oxidase"/>
    <property type="match status" value="1"/>
</dbReference>
<feature type="domain" description="Copper amine oxidase N3-terminal" evidence="13">
    <location>
        <begin position="123"/>
        <end position="220"/>
    </location>
</feature>
<reference evidence="14 15" key="1">
    <citation type="submission" date="2024-04" db="EMBL/GenBank/DDBJ databases">
        <authorList>
            <person name="Fracassetti M."/>
        </authorList>
    </citation>
    <scope>NUCLEOTIDE SEQUENCE [LARGE SCALE GENOMIC DNA]</scope>
</reference>
<dbReference type="SUPFAM" id="SSF54416">
    <property type="entry name" value="Amine oxidase N-terminal region"/>
    <property type="match status" value="2"/>
</dbReference>
<dbReference type="Proteomes" id="UP001497516">
    <property type="component" value="Chromosome 9"/>
</dbReference>
<feature type="active site" description="Proton acceptor" evidence="7">
    <location>
        <position position="323"/>
    </location>
</feature>